<comment type="caution">
    <text evidence="1">The sequence shown here is derived from an EMBL/GenBank/DDBJ whole genome shotgun (WGS) entry which is preliminary data.</text>
</comment>
<organism evidence="1 2">
    <name type="scientific">Necator americanus</name>
    <name type="common">Human hookworm</name>
    <dbReference type="NCBI Taxonomy" id="51031"/>
    <lineage>
        <taxon>Eukaryota</taxon>
        <taxon>Metazoa</taxon>
        <taxon>Ecdysozoa</taxon>
        <taxon>Nematoda</taxon>
        <taxon>Chromadorea</taxon>
        <taxon>Rhabditida</taxon>
        <taxon>Rhabditina</taxon>
        <taxon>Rhabditomorpha</taxon>
        <taxon>Strongyloidea</taxon>
        <taxon>Ancylostomatidae</taxon>
        <taxon>Bunostominae</taxon>
        <taxon>Necator</taxon>
    </lineage>
</organism>
<accession>A0ABR1DIX9</accession>
<evidence type="ECO:0000313" key="2">
    <source>
        <dbReference type="Proteomes" id="UP001303046"/>
    </source>
</evidence>
<evidence type="ECO:0000313" key="1">
    <source>
        <dbReference type="EMBL" id="KAK6750068.1"/>
    </source>
</evidence>
<dbReference type="Proteomes" id="UP001303046">
    <property type="component" value="Unassembled WGS sequence"/>
</dbReference>
<sequence length="71" mass="8497">MFFETLVLRATVDRRHLAVFYRPQKLRHLGNRTPSKDTVRCEFSSSLISSSQAVNYNTFDWFVLIEMIRWN</sequence>
<keyword evidence="2" id="KW-1185">Reference proteome</keyword>
<gene>
    <name evidence="1" type="primary">Necator_chrIV.g15499</name>
    <name evidence="1" type="ORF">RB195_002204</name>
</gene>
<name>A0ABR1DIX9_NECAM</name>
<proteinExistence type="predicted"/>
<protein>
    <submittedName>
        <fullName evidence="1">Uncharacterized protein</fullName>
    </submittedName>
</protein>
<reference evidence="1 2" key="1">
    <citation type="submission" date="2023-08" db="EMBL/GenBank/DDBJ databases">
        <title>A Necator americanus chromosomal reference genome.</title>
        <authorList>
            <person name="Ilik V."/>
            <person name="Petrzelkova K.J."/>
            <person name="Pardy F."/>
            <person name="Fuh T."/>
            <person name="Niatou-Singa F.S."/>
            <person name="Gouil Q."/>
            <person name="Baker L."/>
            <person name="Ritchie M.E."/>
            <person name="Jex A.R."/>
            <person name="Gazzola D."/>
            <person name="Li H."/>
            <person name="Toshio Fujiwara R."/>
            <person name="Zhan B."/>
            <person name="Aroian R.V."/>
            <person name="Pafco B."/>
            <person name="Schwarz E.M."/>
        </authorList>
    </citation>
    <scope>NUCLEOTIDE SEQUENCE [LARGE SCALE GENOMIC DNA]</scope>
    <source>
        <strain evidence="1 2">Aroian</strain>
        <tissue evidence="1">Whole animal</tissue>
    </source>
</reference>
<dbReference type="EMBL" id="JAVFWL010000004">
    <property type="protein sequence ID" value="KAK6750068.1"/>
    <property type="molecule type" value="Genomic_DNA"/>
</dbReference>